<dbReference type="GO" id="GO:0030334">
    <property type="term" value="P:regulation of cell migration"/>
    <property type="evidence" value="ECO:0007669"/>
    <property type="project" value="TreeGrafter"/>
</dbReference>
<protein>
    <submittedName>
        <fullName evidence="5">Uncharacterized protein LOC111106276</fullName>
    </submittedName>
</protein>
<feature type="chain" id="PRO_5034623019" evidence="2">
    <location>
        <begin position="22"/>
        <end position="540"/>
    </location>
</feature>
<dbReference type="GO" id="GO:0050772">
    <property type="term" value="P:positive regulation of axonogenesis"/>
    <property type="evidence" value="ECO:0007669"/>
    <property type="project" value="TreeGrafter"/>
</dbReference>
<dbReference type="GeneID" id="111106276"/>
<dbReference type="RefSeq" id="XP_022296596.1">
    <property type="nucleotide sequence ID" value="XM_022440888.1"/>
</dbReference>
<dbReference type="GO" id="GO:0005886">
    <property type="term" value="C:plasma membrane"/>
    <property type="evidence" value="ECO:0007669"/>
    <property type="project" value="TreeGrafter"/>
</dbReference>
<evidence type="ECO:0000313" key="4">
    <source>
        <dbReference type="Proteomes" id="UP000694844"/>
    </source>
</evidence>
<dbReference type="KEGG" id="cvn:111106276"/>
<feature type="domain" description="Sema" evidence="3">
    <location>
        <begin position="10"/>
        <end position="479"/>
    </location>
</feature>
<dbReference type="Gene3D" id="2.130.10.10">
    <property type="entry name" value="YVTN repeat-like/Quinoprotein amine dehydrogenase"/>
    <property type="match status" value="1"/>
</dbReference>
<dbReference type="PANTHER" id="PTHR22625:SF44">
    <property type="entry name" value="PLEXIN-B"/>
    <property type="match status" value="1"/>
</dbReference>
<dbReference type="InterPro" id="IPR036352">
    <property type="entry name" value="Semap_dom_sf"/>
</dbReference>
<dbReference type="InterPro" id="IPR015943">
    <property type="entry name" value="WD40/YVTN_repeat-like_dom_sf"/>
</dbReference>
<organism evidence="4 5">
    <name type="scientific">Crassostrea virginica</name>
    <name type="common">Eastern oyster</name>
    <dbReference type="NCBI Taxonomy" id="6565"/>
    <lineage>
        <taxon>Eukaryota</taxon>
        <taxon>Metazoa</taxon>
        <taxon>Spiralia</taxon>
        <taxon>Lophotrochozoa</taxon>
        <taxon>Mollusca</taxon>
        <taxon>Bivalvia</taxon>
        <taxon>Autobranchia</taxon>
        <taxon>Pteriomorphia</taxon>
        <taxon>Ostreida</taxon>
        <taxon>Ostreoidea</taxon>
        <taxon>Ostreidae</taxon>
        <taxon>Crassostrea</taxon>
    </lineage>
</organism>
<comment type="caution">
    <text evidence="1">Lacks conserved residue(s) required for the propagation of feature annotation.</text>
</comment>
<dbReference type="GO" id="GO:0008360">
    <property type="term" value="P:regulation of cell shape"/>
    <property type="evidence" value="ECO:0007669"/>
    <property type="project" value="TreeGrafter"/>
</dbReference>
<dbReference type="PANTHER" id="PTHR22625">
    <property type="entry name" value="PLEXIN"/>
    <property type="match status" value="1"/>
</dbReference>
<evidence type="ECO:0000256" key="1">
    <source>
        <dbReference type="PROSITE-ProRule" id="PRU00352"/>
    </source>
</evidence>
<dbReference type="GO" id="GO:0007162">
    <property type="term" value="P:negative regulation of cell adhesion"/>
    <property type="evidence" value="ECO:0007669"/>
    <property type="project" value="TreeGrafter"/>
</dbReference>
<reference evidence="5" key="1">
    <citation type="submission" date="2025-08" db="UniProtKB">
        <authorList>
            <consortium name="RefSeq"/>
        </authorList>
    </citation>
    <scope>IDENTIFICATION</scope>
    <source>
        <tissue evidence="5">Whole sample</tissue>
    </source>
</reference>
<dbReference type="Proteomes" id="UP000694844">
    <property type="component" value="Chromosome 8"/>
</dbReference>
<dbReference type="GO" id="GO:0002116">
    <property type="term" value="C:semaphorin receptor complex"/>
    <property type="evidence" value="ECO:0007669"/>
    <property type="project" value="TreeGrafter"/>
</dbReference>
<dbReference type="SMART" id="SM00630">
    <property type="entry name" value="Sema"/>
    <property type="match status" value="1"/>
</dbReference>
<proteinExistence type="predicted"/>
<evidence type="ECO:0000313" key="5">
    <source>
        <dbReference type="RefSeq" id="XP_022296596.1"/>
    </source>
</evidence>
<sequence length="540" mass="60769">MAFLFIFLSVFCLTFTALTKGQENQQFETLFENTLDNFPLQNFEFDPQTNNYFVSGKNVLYKFNEDTKIPRLDKKTGPEANCLEGFSEEDNRAYCGDDYNSVMVVTTDSLITCSTLKGGLCVRRNKNLDPETSSGNIRLVSDESPDVGIFINLKSSNSGEQQNIVLFAKQYTRLPLRLANLEESVIFSVSPSLSTKILGRSDFGKNFDLFLSNPEEQKLDYRVVMENDNFVFLLVNQNSQSRLVKICKAIDSSSPKKVYEDIPIWCNSNGTNLTHVEHGTFVSILGRQCLVVLFSNLSTGRYAVCVFDENEIYEAFLKSRRHRFGCPKHYLNDKDAIFGGDFYDDFNTISCVPLPFNKSDELIPGFYDAFYKGDFCNNIASSVPAFGVVIGLLPLIGQAVYSTESHQGTVIGSALFHNLINFYIGTKTGYVVQILFNPEERKTMEVRDINVDDSEIRAIKTMNGTTYIMSQTKIIKLLQMKNCSQYPDNCTLCLDVRTSSCELGVADGGFITQELGVCLLRCFENYTATGRLINNCDINL</sequence>
<feature type="signal peptide" evidence="2">
    <location>
        <begin position="1"/>
        <end position="21"/>
    </location>
</feature>
<dbReference type="AlphaFoldDB" id="A0A8B8AZR8"/>
<dbReference type="GO" id="GO:0017154">
    <property type="term" value="F:semaphorin receptor activity"/>
    <property type="evidence" value="ECO:0007669"/>
    <property type="project" value="InterPro"/>
</dbReference>
<dbReference type="InterPro" id="IPR001627">
    <property type="entry name" value="Semap_dom"/>
</dbReference>
<dbReference type="InterPro" id="IPR031148">
    <property type="entry name" value="Plexin"/>
</dbReference>
<keyword evidence="2" id="KW-0732">Signal</keyword>
<evidence type="ECO:0000256" key="2">
    <source>
        <dbReference type="SAM" id="SignalP"/>
    </source>
</evidence>
<dbReference type="SUPFAM" id="SSF101912">
    <property type="entry name" value="Sema domain"/>
    <property type="match status" value="1"/>
</dbReference>
<accession>A0A8B8AZR8</accession>
<evidence type="ECO:0000259" key="3">
    <source>
        <dbReference type="PROSITE" id="PS51004"/>
    </source>
</evidence>
<dbReference type="OrthoDB" id="6192308at2759"/>
<gene>
    <name evidence="5" type="primary">LOC111106276</name>
</gene>
<dbReference type="PROSITE" id="PS51004">
    <property type="entry name" value="SEMA"/>
    <property type="match status" value="1"/>
</dbReference>
<name>A0A8B8AZR8_CRAVI</name>
<keyword evidence="4" id="KW-1185">Reference proteome</keyword>